<dbReference type="Proteomes" id="UP000316621">
    <property type="component" value="Chromosome 8"/>
</dbReference>
<evidence type="ECO:0000256" key="2">
    <source>
        <dbReference type="ARBA" id="ARBA00009706"/>
    </source>
</evidence>
<name>A0A4Y7KKN3_PAPSO</name>
<evidence type="ECO:0000256" key="8">
    <source>
        <dbReference type="SAM" id="Phobius"/>
    </source>
</evidence>
<feature type="transmembrane region" description="Helical" evidence="8">
    <location>
        <begin position="160"/>
        <end position="184"/>
    </location>
</feature>
<feature type="transmembrane region" description="Helical" evidence="8">
    <location>
        <begin position="14"/>
        <end position="33"/>
    </location>
</feature>
<dbReference type="EMBL" id="CM010722">
    <property type="protein sequence ID" value="RZC72932.1"/>
    <property type="molecule type" value="Genomic_DNA"/>
</dbReference>
<evidence type="ECO:0000313" key="9">
    <source>
        <dbReference type="EMBL" id="RZC72932.1"/>
    </source>
</evidence>
<feature type="region of interest" description="Disordered" evidence="7">
    <location>
        <begin position="55"/>
        <end position="91"/>
    </location>
</feature>
<organism evidence="9 10">
    <name type="scientific">Papaver somniferum</name>
    <name type="common">Opium poppy</name>
    <dbReference type="NCBI Taxonomy" id="3469"/>
    <lineage>
        <taxon>Eukaryota</taxon>
        <taxon>Viridiplantae</taxon>
        <taxon>Streptophyta</taxon>
        <taxon>Embryophyta</taxon>
        <taxon>Tracheophyta</taxon>
        <taxon>Spermatophyta</taxon>
        <taxon>Magnoliopsida</taxon>
        <taxon>Ranunculales</taxon>
        <taxon>Papaveraceae</taxon>
        <taxon>Papaveroideae</taxon>
        <taxon>Papaver</taxon>
    </lineage>
</organism>
<evidence type="ECO:0000256" key="6">
    <source>
        <dbReference type="ARBA" id="ARBA00023180"/>
    </source>
</evidence>
<evidence type="ECO:0000256" key="4">
    <source>
        <dbReference type="ARBA" id="ARBA00022989"/>
    </source>
</evidence>
<keyword evidence="10" id="KW-1185">Reference proteome</keyword>
<dbReference type="Pfam" id="PF10268">
    <property type="entry name" value="Tmemb_161AB"/>
    <property type="match status" value="1"/>
</dbReference>
<feature type="transmembrane region" description="Helical" evidence="8">
    <location>
        <begin position="387"/>
        <end position="409"/>
    </location>
</feature>
<feature type="transmembrane region" description="Helical" evidence="8">
    <location>
        <begin position="232"/>
        <end position="254"/>
    </location>
</feature>
<evidence type="ECO:0000256" key="1">
    <source>
        <dbReference type="ARBA" id="ARBA00004141"/>
    </source>
</evidence>
<protein>
    <submittedName>
        <fullName evidence="9">Uncharacterized protein</fullName>
    </submittedName>
</protein>
<feature type="transmembrane region" description="Helical" evidence="8">
    <location>
        <begin position="275"/>
        <end position="296"/>
    </location>
</feature>
<feature type="transmembrane region" description="Helical" evidence="8">
    <location>
        <begin position="440"/>
        <end position="468"/>
    </location>
</feature>
<dbReference type="PANTHER" id="PTHR13624:SF6">
    <property type="entry name" value="EMEI"/>
    <property type="match status" value="1"/>
</dbReference>
<keyword evidence="4 8" id="KW-1133">Transmembrane helix</keyword>
<keyword evidence="5 8" id="KW-0472">Membrane</keyword>
<dbReference type="OMA" id="WWVVFVW"/>
<feature type="transmembrane region" description="Helical" evidence="8">
    <location>
        <begin position="196"/>
        <end position="220"/>
    </location>
</feature>
<keyword evidence="3 8" id="KW-0812">Transmembrane</keyword>
<evidence type="ECO:0000256" key="7">
    <source>
        <dbReference type="SAM" id="MobiDB-lite"/>
    </source>
</evidence>
<evidence type="ECO:0000256" key="3">
    <source>
        <dbReference type="ARBA" id="ARBA00022692"/>
    </source>
</evidence>
<proteinExistence type="inferred from homology"/>
<feature type="transmembrane region" description="Helical" evidence="8">
    <location>
        <begin position="130"/>
        <end position="148"/>
    </location>
</feature>
<dbReference type="AlphaFoldDB" id="A0A4Y7KKN3"/>
<feature type="compositionally biased region" description="Polar residues" evidence="7">
    <location>
        <begin position="68"/>
        <end position="86"/>
    </location>
</feature>
<evidence type="ECO:0000313" key="10">
    <source>
        <dbReference type="Proteomes" id="UP000316621"/>
    </source>
</evidence>
<evidence type="ECO:0000256" key="5">
    <source>
        <dbReference type="ARBA" id="ARBA00023136"/>
    </source>
</evidence>
<dbReference type="Gramene" id="RZC72932">
    <property type="protein sequence ID" value="RZC72932"/>
    <property type="gene ID" value="C5167_048420"/>
</dbReference>
<dbReference type="PANTHER" id="PTHR13624">
    <property type="entry name" value="RE42071P"/>
    <property type="match status" value="1"/>
</dbReference>
<reference evidence="9 10" key="1">
    <citation type="journal article" date="2018" name="Science">
        <title>The opium poppy genome and morphinan production.</title>
        <authorList>
            <person name="Guo L."/>
            <person name="Winzer T."/>
            <person name="Yang X."/>
            <person name="Li Y."/>
            <person name="Ning Z."/>
            <person name="He Z."/>
            <person name="Teodor R."/>
            <person name="Lu Y."/>
            <person name="Bowser T.A."/>
            <person name="Graham I.A."/>
            <person name="Ye K."/>
        </authorList>
    </citation>
    <scope>NUCLEOTIDE SEQUENCE [LARGE SCALE GENOMIC DNA]</scope>
    <source>
        <strain evidence="10">cv. HN1</strain>
        <tissue evidence="9">Leaves</tissue>
    </source>
</reference>
<dbReference type="GO" id="GO:0016020">
    <property type="term" value="C:membrane"/>
    <property type="evidence" value="ECO:0007669"/>
    <property type="project" value="UniProtKB-SubCell"/>
</dbReference>
<gene>
    <name evidence="9" type="ORF">C5167_048420</name>
</gene>
<accession>A0A4Y7KKN3</accession>
<keyword evidence="6" id="KW-0325">Glycoprotein</keyword>
<comment type="similarity">
    <text evidence="2">Belongs to the TMEM161 family.</text>
</comment>
<dbReference type="InterPro" id="IPR019395">
    <property type="entry name" value="Transmembrane_161A/B"/>
</dbReference>
<comment type="subcellular location">
    <subcellularLocation>
        <location evidence="1">Membrane</location>
        <topology evidence="1">Multi-pass membrane protein</topology>
    </subcellularLocation>
</comment>
<sequence length="536" mass="60070">MLLSSSIIIEYKNLAFQIGLSILLTLILTFLQLPIRFLEGLNTYIHPENVASDNTKSGFRPAIRRPSDSTTSVEGYQNLDSSSSNEQIKKRVHPKKGKFEFDETNAQIFRLHLVDSHIRSRLYFSDYQNVFVYSFISISSLMLHKWGLNISDKSGVFVNGSVVPILLGFFSILKVVVVIGKLSFERSASKRSEKQLSLIVGGLGFVLGFSILLMVVPSVFDFEFEGIDGSGKVVVAILAGCLCGILFMPAMKIARSFWLGTDQLRWNLSIISCGWFARFLLYVNFIIGMFTCLLWIKPVAAMFVKVVNSSEKLAGEKLVGNLGMAQSDFDKFRLMCLLAFGVSQFLALRPNLQMYLNEAVLSWYQRLHASKVPDLEFSRAKIFLHNYYMCLVVLQFLAPSALVLLFLGLSQIEEEEGKSLLTNFPFIYNFLPCSAFVKEVALFMAWLVEPFVCGIVCFSCPSLCCLLFGRLDIILETNIGGGVSISENLILQQYCGVPDLCTSYNELVSDVRDVSVPLTSVRNVGHAYITFIECLR</sequence>